<sequence>MTDTSEAAALRALMGGKATPPDMRTLKAVHRGLVLLSDEAPVVWEGPADDAAPRRAG</sequence>
<comment type="caution">
    <text evidence="2">The sequence shown here is derived from an EMBL/GenBank/DDBJ whole genome shotgun (WGS) entry which is preliminary data.</text>
</comment>
<dbReference type="Proteomes" id="UP000321484">
    <property type="component" value="Unassembled WGS sequence"/>
</dbReference>
<dbReference type="EMBL" id="BJYK01000008">
    <property type="protein sequence ID" value="GEN80576.1"/>
    <property type="molecule type" value="Genomic_DNA"/>
</dbReference>
<accession>A0A511YZN1</accession>
<name>A0A511YZN1_9CELL</name>
<feature type="region of interest" description="Disordered" evidence="1">
    <location>
        <begin position="1"/>
        <end position="21"/>
    </location>
</feature>
<evidence type="ECO:0000313" key="3">
    <source>
        <dbReference type="Proteomes" id="UP000321484"/>
    </source>
</evidence>
<evidence type="ECO:0000256" key="1">
    <source>
        <dbReference type="SAM" id="MobiDB-lite"/>
    </source>
</evidence>
<dbReference type="RefSeq" id="WP_186814549.1">
    <property type="nucleotide sequence ID" value="NZ_BJYK01000008.1"/>
</dbReference>
<proteinExistence type="predicted"/>
<keyword evidence="3" id="KW-1185">Reference proteome</keyword>
<protein>
    <submittedName>
        <fullName evidence="2">Uncharacterized protein</fullName>
    </submittedName>
</protein>
<evidence type="ECO:0000313" key="2">
    <source>
        <dbReference type="EMBL" id="GEN80576.1"/>
    </source>
</evidence>
<gene>
    <name evidence="2" type="ORF">AFE02nite_23100</name>
</gene>
<dbReference type="AlphaFoldDB" id="A0A511YZN1"/>
<organism evidence="2 3">
    <name type="scientific">Actinotalea fermentans</name>
    <dbReference type="NCBI Taxonomy" id="43671"/>
    <lineage>
        <taxon>Bacteria</taxon>
        <taxon>Bacillati</taxon>
        <taxon>Actinomycetota</taxon>
        <taxon>Actinomycetes</taxon>
        <taxon>Micrococcales</taxon>
        <taxon>Cellulomonadaceae</taxon>
        <taxon>Actinotalea</taxon>
    </lineage>
</organism>
<reference evidence="2 3" key="1">
    <citation type="submission" date="2019-07" db="EMBL/GenBank/DDBJ databases">
        <title>Whole genome shotgun sequence of Actinotalea fermentans NBRC 105374.</title>
        <authorList>
            <person name="Hosoyama A."/>
            <person name="Uohara A."/>
            <person name="Ohji S."/>
            <person name="Ichikawa N."/>
        </authorList>
    </citation>
    <scope>NUCLEOTIDE SEQUENCE [LARGE SCALE GENOMIC DNA]</scope>
    <source>
        <strain evidence="2 3">NBRC 105374</strain>
    </source>
</reference>